<gene>
    <name evidence="3" type="ORF">PENTCL1PPCAC_19350</name>
</gene>
<evidence type="ECO:0000256" key="1">
    <source>
        <dbReference type="SAM" id="Phobius"/>
    </source>
</evidence>
<comment type="caution">
    <text evidence="3">The sequence shown here is derived from an EMBL/GenBank/DDBJ whole genome shotgun (WGS) entry which is preliminary data.</text>
</comment>
<dbReference type="EMBL" id="BTSX01000004">
    <property type="protein sequence ID" value="GMS97175.1"/>
    <property type="molecule type" value="Genomic_DNA"/>
</dbReference>
<keyword evidence="1" id="KW-0472">Membrane</keyword>
<organism evidence="3 4">
    <name type="scientific">Pristionchus entomophagus</name>
    <dbReference type="NCBI Taxonomy" id="358040"/>
    <lineage>
        <taxon>Eukaryota</taxon>
        <taxon>Metazoa</taxon>
        <taxon>Ecdysozoa</taxon>
        <taxon>Nematoda</taxon>
        <taxon>Chromadorea</taxon>
        <taxon>Rhabditida</taxon>
        <taxon>Rhabditina</taxon>
        <taxon>Diplogasteromorpha</taxon>
        <taxon>Diplogasteroidea</taxon>
        <taxon>Neodiplogasteridae</taxon>
        <taxon>Pristionchus</taxon>
    </lineage>
</organism>
<feature type="chain" id="PRO_5043932832" evidence="2">
    <location>
        <begin position="23"/>
        <end position="156"/>
    </location>
</feature>
<proteinExistence type="predicted"/>
<keyword evidence="4" id="KW-1185">Reference proteome</keyword>
<dbReference type="AlphaFoldDB" id="A0AAV5TRQ5"/>
<keyword evidence="1" id="KW-1133">Transmembrane helix</keyword>
<feature type="non-terminal residue" evidence="3">
    <location>
        <position position="1"/>
    </location>
</feature>
<name>A0AAV5TRQ5_9BILA</name>
<reference evidence="3" key="1">
    <citation type="submission" date="2023-10" db="EMBL/GenBank/DDBJ databases">
        <title>Genome assembly of Pristionchus species.</title>
        <authorList>
            <person name="Yoshida K."/>
            <person name="Sommer R.J."/>
        </authorList>
    </citation>
    <scope>NUCLEOTIDE SEQUENCE</scope>
    <source>
        <strain evidence="3">RS0144</strain>
    </source>
</reference>
<keyword evidence="2" id="KW-0732">Signal</keyword>
<evidence type="ECO:0000313" key="4">
    <source>
        <dbReference type="Proteomes" id="UP001432027"/>
    </source>
</evidence>
<keyword evidence="1" id="KW-0812">Transmembrane</keyword>
<accession>A0AAV5TRQ5</accession>
<sequence length="156" mass="17633">RPSLRMMKIVVFLIFCVQLSQAASDCPNPCNTNDLLTCKLQQCKTLINTNDDAWGCHRNGRISVISNKTGGVLKLDHISCNCETGKWHGFIKFQSFYLEKDTVVQCVPNPYFEGEVDFEWYTVDIVLTTISGVIIFIAITMCMGCMFHFRGGFQSL</sequence>
<feature type="transmembrane region" description="Helical" evidence="1">
    <location>
        <begin position="125"/>
        <end position="149"/>
    </location>
</feature>
<dbReference type="Proteomes" id="UP001432027">
    <property type="component" value="Unassembled WGS sequence"/>
</dbReference>
<evidence type="ECO:0000256" key="2">
    <source>
        <dbReference type="SAM" id="SignalP"/>
    </source>
</evidence>
<feature type="signal peptide" evidence="2">
    <location>
        <begin position="1"/>
        <end position="22"/>
    </location>
</feature>
<protein>
    <submittedName>
        <fullName evidence="3">Uncharacterized protein</fullName>
    </submittedName>
</protein>
<evidence type="ECO:0000313" key="3">
    <source>
        <dbReference type="EMBL" id="GMS97175.1"/>
    </source>
</evidence>